<dbReference type="InterPro" id="IPR001647">
    <property type="entry name" value="HTH_TetR"/>
</dbReference>
<evidence type="ECO:0000256" key="5">
    <source>
        <dbReference type="SAM" id="MobiDB-lite"/>
    </source>
</evidence>
<dbReference type="PROSITE" id="PS50977">
    <property type="entry name" value="HTH_TETR_2"/>
    <property type="match status" value="1"/>
</dbReference>
<dbReference type="InterPro" id="IPR009057">
    <property type="entry name" value="Homeodomain-like_sf"/>
</dbReference>
<evidence type="ECO:0000256" key="4">
    <source>
        <dbReference type="PROSITE-ProRule" id="PRU00335"/>
    </source>
</evidence>
<dbReference type="Pfam" id="PF13305">
    <property type="entry name" value="TetR_C_33"/>
    <property type="match status" value="1"/>
</dbReference>
<dbReference type="GO" id="GO:0000976">
    <property type="term" value="F:transcription cis-regulatory region binding"/>
    <property type="evidence" value="ECO:0007669"/>
    <property type="project" value="TreeGrafter"/>
</dbReference>
<comment type="caution">
    <text evidence="7">The sequence shown here is derived from an EMBL/GenBank/DDBJ whole genome shotgun (WGS) entry which is preliminary data.</text>
</comment>
<protein>
    <submittedName>
        <fullName evidence="7">TetR/AcrR family transcriptional regulator</fullName>
    </submittedName>
</protein>
<feature type="domain" description="HTH tetR-type" evidence="6">
    <location>
        <begin position="27"/>
        <end position="87"/>
    </location>
</feature>
<dbReference type="PANTHER" id="PTHR30055:SF212">
    <property type="entry name" value="TETR-FAMILY FAMILY TRANSCRIPTIONAL REGULATOR"/>
    <property type="match status" value="1"/>
</dbReference>
<keyword evidence="3" id="KW-0804">Transcription</keyword>
<sequence length="220" mass="25323">MFLAVDNANNVAKRKQGRPPKSPEEQAAIRNRIIDVAKELFLNDGFEQVSVRKIAAKVGCTPRTLYYYFENKRSLLHFIWVDIFAQLADYADEHIPSNLSPKEIIKASLQAYVSYWLEHPDRFRVIFSIEDLNSTPDQDQDASKIVLESRFFQRLFRAVETCCQQNMFTEDNHELVGHMLMCSVQGIVNNVLTIKQIPWSPVDQLLNLQLDGLLTGLARH</sequence>
<dbReference type="EMBL" id="NDXW01000001">
    <property type="protein sequence ID" value="RDH44315.1"/>
    <property type="molecule type" value="Genomic_DNA"/>
</dbReference>
<evidence type="ECO:0000259" key="6">
    <source>
        <dbReference type="PROSITE" id="PS50977"/>
    </source>
</evidence>
<dbReference type="Pfam" id="PF00440">
    <property type="entry name" value="TetR_N"/>
    <property type="match status" value="1"/>
</dbReference>
<evidence type="ECO:0000313" key="7">
    <source>
        <dbReference type="EMBL" id="RDH44315.1"/>
    </source>
</evidence>
<dbReference type="InterPro" id="IPR036271">
    <property type="entry name" value="Tet_transcr_reg_TetR-rel_C_sf"/>
</dbReference>
<dbReference type="PANTHER" id="PTHR30055">
    <property type="entry name" value="HTH-TYPE TRANSCRIPTIONAL REGULATOR RUTR"/>
    <property type="match status" value="1"/>
</dbReference>
<evidence type="ECO:0000256" key="1">
    <source>
        <dbReference type="ARBA" id="ARBA00023015"/>
    </source>
</evidence>
<evidence type="ECO:0000256" key="2">
    <source>
        <dbReference type="ARBA" id="ARBA00023125"/>
    </source>
</evidence>
<dbReference type="Proteomes" id="UP000257039">
    <property type="component" value="Unassembled WGS sequence"/>
</dbReference>
<feature type="DNA-binding region" description="H-T-H motif" evidence="4">
    <location>
        <begin position="50"/>
        <end position="69"/>
    </location>
</feature>
<evidence type="ECO:0000313" key="8">
    <source>
        <dbReference type="Proteomes" id="UP000257039"/>
    </source>
</evidence>
<reference evidence="7 8" key="1">
    <citation type="submission" date="2017-04" db="EMBL/GenBank/DDBJ databases">
        <title>Draft genome sequence of Zooshikella ganghwensis VG4 isolated from Red Sea sediments.</title>
        <authorList>
            <person name="Rehman Z."/>
            <person name="Alam I."/>
            <person name="Kamau A."/>
            <person name="Bajic V."/>
            <person name="Leiknes T."/>
        </authorList>
    </citation>
    <scope>NUCLEOTIDE SEQUENCE [LARGE SCALE GENOMIC DNA]</scope>
    <source>
        <strain evidence="7 8">VG4</strain>
    </source>
</reference>
<feature type="region of interest" description="Disordered" evidence="5">
    <location>
        <begin position="1"/>
        <end position="25"/>
    </location>
</feature>
<evidence type="ECO:0000256" key="3">
    <source>
        <dbReference type="ARBA" id="ARBA00023163"/>
    </source>
</evidence>
<dbReference type="SUPFAM" id="SSF46689">
    <property type="entry name" value="Homeodomain-like"/>
    <property type="match status" value="1"/>
</dbReference>
<dbReference type="GO" id="GO:0003700">
    <property type="term" value="F:DNA-binding transcription factor activity"/>
    <property type="evidence" value="ECO:0007669"/>
    <property type="project" value="TreeGrafter"/>
</dbReference>
<keyword evidence="2 4" id="KW-0238">DNA-binding</keyword>
<gene>
    <name evidence="7" type="ORF">B9G39_13150</name>
</gene>
<dbReference type="InterPro" id="IPR025996">
    <property type="entry name" value="MT1864/Rv1816-like_C"/>
</dbReference>
<dbReference type="PRINTS" id="PR00455">
    <property type="entry name" value="HTHTETR"/>
</dbReference>
<keyword evidence="8" id="KW-1185">Reference proteome</keyword>
<accession>A0A4P9VLS1</accession>
<keyword evidence="1" id="KW-0805">Transcription regulation</keyword>
<organism evidence="7 8">
    <name type="scientific">Zooshikella ganghwensis</name>
    <dbReference type="NCBI Taxonomy" id="202772"/>
    <lineage>
        <taxon>Bacteria</taxon>
        <taxon>Pseudomonadati</taxon>
        <taxon>Pseudomonadota</taxon>
        <taxon>Gammaproteobacteria</taxon>
        <taxon>Oceanospirillales</taxon>
        <taxon>Zooshikellaceae</taxon>
        <taxon>Zooshikella</taxon>
    </lineage>
</organism>
<dbReference type="InterPro" id="IPR050109">
    <property type="entry name" value="HTH-type_TetR-like_transc_reg"/>
</dbReference>
<dbReference type="AlphaFoldDB" id="A0A4P9VLS1"/>
<dbReference type="SUPFAM" id="SSF48498">
    <property type="entry name" value="Tetracyclin repressor-like, C-terminal domain"/>
    <property type="match status" value="1"/>
</dbReference>
<name>A0A4P9VLS1_9GAMM</name>
<dbReference type="Gene3D" id="1.10.357.10">
    <property type="entry name" value="Tetracycline Repressor, domain 2"/>
    <property type="match status" value="1"/>
</dbReference>
<proteinExistence type="predicted"/>